<gene>
    <name evidence="2" type="ORF">Raf01_88900</name>
</gene>
<name>A0A8J3R1E7_9ACTN</name>
<organism evidence="2 3">
    <name type="scientific">Rugosimonospora africana</name>
    <dbReference type="NCBI Taxonomy" id="556532"/>
    <lineage>
        <taxon>Bacteria</taxon>
        <taxon>Bacillati</taxon>
        <taxon>Actinomycetota</taxon>
        <taxon>Actinomycetes</taxon>
        <taxon>Micromonosporales</taxon>
        <taxon>Micromonosporaceae</taxon>
        <taxon>Rugosimonospora</taxon>
    </lineage>
</organism>
<feature type="region of interest" description="Disordered" evidence="1">
    <location>
        <begin position="118"/>
        <end position="143"/>
    </location>
</feature>
<sequence length="250" mass="27203">MLDGTVLDGTVRDATVRGVCCGHGRSTGQPVKGFARYEFQLMLLRRMADFQPDLVSVACEEAGASRAEYLAAHTRWQRMLRSARGPRGLGLYRAVLGPEDDERTRRWGDSTLSVHTWRLSSGTALPPEARPEPGPGGGGGERVRGGLWPGLRWEIIVGHGGAVLQGWLVRPPGDPVPELPPPGRLAPWSCVVNDAVARFPDARGVESDAPSRWVLEVGAEPGERYRLLFVHGLFQIARPLPDAWSPTPVP</sequence>
<comment type="caution">
    <text evidence="2">The sequence shown here is derived from an EMBL/GenBank/DDBJ whole genome shotgun (WGS) entry which is preliminary data.</text>
</comment>
<keyword evidence="3" id="KW-1185">Reference proteome</keyword>
<evidence type="ECO:0000313" key="3">
    <source>
        <dbReference type="Proteomes" id="UP000642748"/>
    </source>
</evidence>
<dbReference type="EMBL" id="BONZ01000104">
    <property type="protein sequence ID" value="GIH20718.1"/>
    <property type="molecule type" value="Genomic_DNA"/>
</dbReference>
<evidence type="ECO:0000256" key="1">
    <source>
        <dbReference type="SAM" id="MobiDB-lite"/>
    </source>
</evidence>
<reference evidence="2" key="1">
    <citation type="submission" date="2021-01" db="EMBL/GenBank/DDBJ databases">
        <title>Whole genome shotgun sequence of Rugosimonospora africana NBRC 104875.</title>
        <authorList>
            <person name="Komaki H."/>
            <person name="Tamura T."/>
        </authorList>
    </citation>
    <scope>NUCLEOTIDE SEQUENCE</scope>
    <source>
        <strain evidence="2">NBRC 104875</strain>
    </source>
</reference>
<accession>A0A8J3R1E7</accession>
<proteinExistence type="predicted"/>
<protein>
    <submittedName>
        <fullName evidence="2">Uncharacterized protein</fullName>
    </submittedName>
</protein>
<dbReference type="AlphaFoldDB" id="A0A8J3R1E7"/>
<evidence type="ECO:0000313" key="2">
    <source>
        <dbReference type="EMBL" id="GIH20718.1"/>
    </source>
</evidence>
<dbReference type="Proteomes" id="UP000642748">
    <property type="component" value="Unassembled WGS sequence"/>
</dbReference>